<dbReference type="InterPro" id="IPR016084">
    <property type="entry name" value="Haem_Oase-like_multi-hlx"/>
</dbReference>
<feature type="non-terminal residue" evidence="4">
    <location>
        <position position="350"/>
    </location>
</feature>
<dbReference type="Pfam" id="PF01126">
    <property type="entry name" value="Heme_oxygenase"/>
    <property type="match status" value="1"/>
</dbReference>
<dbReference type="RefSeq" id="XP_040771281.1">
    <property type="nucleotide sequence ID" value="XM_040917977.1"/>
</dbReference>
<dbReference type="Proteomes" id="UP000803844">
    <property type="component" value="Unassembled WGS sequence"/>
</dbReference>
<evidence type="ECO:0000256" key="3">
    <source>
        <dbReference type="ARBA" id="ARBA00023004"/>
    </source>
</evidence>
<dbReference type="InterPro" id="IPR016053">
    <property type="entry name" value="Haem_Oase-like"/>
</dbReference>
<name>A0A9P4XT44_CRYP1</name>
<dbReference type="OrthoDB" id="652091at2759"/>
<organism evidence="4 5">
    <name type="scientific">Cryphonectria parasitica (strain ATCC 38755 / EP155)</name>
    <dbReference type="NCBI Taxonomy" id="660469"/>
    <lineage>
        <taxon>Eukaryota</taxon>
        <taxon>Fungi</taxon>
        <taxon>Dikarya</taxon>
        <taxon>Ascomycota</taxon>
        <taxon>Pezizomycotina</taxon>
        <taxon>Sordariomycetes</taxon>
        <taxon>Sordariomycetidae</taxon>
        <taxon>Diaporthales</taxon>
        <taxon>Cryphonectriaceae</taxon>
        <taxon>Cryphonectria-Endothia species complex</taxon>
        <taxon>Cryphonectria</taxon>
    </lineage>
</organism>
<dbReference type="GO" id="GO:0006788">
    <property type="term" value="P:heme oxidation"/>
    <property type="evidence" value="ECO:0007669"/>
    <property type="project" value="InterPro"/>
</dbReference>
<dbReference type="CDD" id="cd19165">
    <property type="entry name" value="HemeO"/>
    <property type="match status" value="1"/>
</dbReference>
<proteinExistence type="predicted"/>
<keyword evidence="3" id="KW-0408">Iron</keyword>
<dbReference type="PANTHER" id="PTHR10720:SF0">
    <property type="entry name" value="HEME OXYGENASE"/>
    <property type="match status" value="1"/>
</dbReference>
<sequence length="350" mass="38718">MAGDRSSSASNGDPRSLAHQINVAIASSHTKINRLILDRMPRAVPPHTSNPSAYITGLIHIGAVYIAFESLWQSILGIHSDIAPVPYVFPFSADPCQHDETPQITERTRQILEEAYWPNMVRVDRIKADIRAMTGWPAHVIDEQIRSAGTSGRLGKFTLHVRDSVLAKPHLLLAYAYSLYLALLSGGSYIRAELLCLKPQFWHETPTPIRPHMVGCRPQHASSAGRERLSTFEDNSSIKIPLDFLDFDPPLGEHPRQQCKELKAEFKTRFARAEQLLAGPERQDIVEESAAIFHHLEGVVGQLDAIFGTSQAQGFGGQKASHAPTYSTRVSNIGSRLRDSIAIAKVRLLG</sequence>
<evidence type="ECO:0000313" key="5">
    <source>
        <dbReference type="Proteomes" id="UP000803844"/>
    </source>
</evidence>
<evidence type="ECO:0000256" key="2">
    <source>
        <dbReference type="ARBA" id="ARBA00022723"/>
    </source>
</evidence>
<evidence type="ECO:0000313" key="4">
    <source>
        <dbReference type="EMBL" id="KAF3760302.1"/>
    </source>
</evidence>
<dbReference type="GO" id="GO:0046872">
    <property type="term" value="F:metal ion binding"/>
    <property type="evidence" value="ECO:0007669"/>
    <property type="project" value="UniProtKB-KW"/>
</dbReference>
<dbReference type="GeneID" id="63835106"/>
<comment type="caution">
    <text evidence="4">The sequence shown here is derived from an EMBL/GenBank/DDBJ whole genome shotgun (WGS) entry which is preliminary data.</text>
</comment>
<dbReference type="AlphaFoldDB" id="A0A9P4XT44"/>
<keyword evidence="1" id="KW-0349">Heme</keyword>
<dbReference type="GO" id="GO:0004392">
    <property type="term" value="F:heme oxygenase (decyclizing) activity"/>
    <property type="evidence" value="ECO:0007669"/>
    <property type="project" value="InterPro"/>
</dbReference>
<dbReference type="PANTHER" id="PTHR10720">
    <property type="entry name" value="HEME OXYGENASE"/>
    <property type="match status" value="1"/>
</dbReference>
<reference evidence="4" key="1">
    <citation type="journal article" date="2020" name="Phytopathology">
        <title>Genome sequence of the chestnut blight fungus Cryphonectria parasitica EP155: A fundamental resource for an archetypical invasive plant pathogen.</title>
        <authorList>
            <person name="Crouch J.A."/>
            <person name="Dawe A."/>
            <person name="Aerts A."/>
            <person name="Barry K."/>
            <person name="Churchill A.C.L."/>
            <person name="Grimwood J."/>
            <person name="Hillman B."/>
            <person name="Milgroom M.G."/>
            <person name="Pangilinan J."/>
            <person name="Smith M."/>
            <person name="Salamov A."/>
            <person name="Schmutz J."/>
            <person name="Yadav J."/>
            <person name="Grigoriev I.V."/>
            <person name="Nuss D."/>
        </authorList>
    </citation>
    <scope>NUCLEOTIDE SEQUENCE</scope>
    <source>
        <strain evidence="4">EP155</strain>
    </source>
</reference>
<accession>A0A9P4XT44</accession>
<evidence type="ECO:0000256" key="1">
    <source>
        <dbReference type="ARBA" id="ARBA00022617"/>
    </source>
</evidence>
<dbReference type="EMBL" id="MU032353">
    <property type="protein sequence ID" value="KAF3760302.1"/>
    <property type="molecule type" value="Genomic_DNA"/>
</dbReference>
<keyword evidence="2" id="KW-0479">Metal-binding</keyword>
<dbReference type="SUPFAM" id="SSF48613">
    <property type="entry name" value="Heme oxygenase-like"/>
    <property type="match status" value="1"/>
</dbReference>
<protein>
    <submittedName>
        <fullName evidence="4">Heme oxygenase-like protein</fullName>
    </submittedName>
</protein>
<dbReference type="Gene3D" id="1.20.910.10">
    <property type="entry name" value="Heme oxygenase-like"/>
    <property type="match status" value="1"/>
</dbReference>
<gene>
    <name evidence="4" type="ORF">M406DRAFT_268986</name>
</gene>
<keyword evidence="5" id="KW-1185">Reference proteome</keyword>
<dbReference type="InterPro" id="IPR002051">
    <property type="entry name" value="Haem_Oase"/>
</dbReference>